<dbReference type="Proteomes" id="UP001642409">
    <property type="component" value="Unassembled WGS sequence"/>
</dbReference>
<sequence>MKTMQIKTSPSKTAIPVMQLKNQSSYSSFSSYSDNRSVNLISSKMADRRISIAHGKQIGSQYQIQKIAEEKQMTTKALTSLRTLPIAGSNNSQEQSQTPSWYIDMKEDFSIIEE</sequence>
<proteinExistence type="predicted"/>
<organism evidence="1">
    <name type="scientific">Hexamita inflata</name>
    <dbReference type="NCBI Taxonomy" id="28002"/>
    <lineage>
        <taxon>Eukaryota</taxon>
        <taxon>Metamonada</taxon>
        <taxon>Diplomonadida</taxon>
        <taxon>Hexamitidae</taxon>
        <taxon>Hexamitinae</taxon>
        <taxon>Hexamita</taxon>
    </lineage>
</organism>
<dbReference type="EMBL" id="CAXDID020000007">
    <property type="protein sequence ID" value="CAL5977142.1"/>
    <property type="molecule type" value="Genomic_DNA"/>
</dbReference>
<name>A0AA86UP11_9EUKA</name>
<reference evidence="2 3" key="2">
    <citation type="submission" date="2024-07" db="EMBL/GenBank/DDBJ databases">
        <authorList>
            <person name="Akdeniz Z."/>
        </authorList>
    </citation>
    <scope>NUCLEOTIDE SEQUENCE [LARGE SCALE GENOMIC DNA]</scope>
</reference>
<dbReference type="EMBL" id="CATOUU010000952">
    <property type="protein sequence ID" value="CAI9962439.1"/>
    <property type="molecule type" value="Genomic_DNA"/>
</dbReference>
<dbReference type="AlphaFoldDB" id="A0AA86UP11"/>
<keyword evidence="3" id="KW-1185">Reference proteome</keyword>
<evidence type="ECO:0000313" key="3">
    <source>
        <dbReference type="Proteomes" id="UP001642409"/>
    </source>
</evidence>
<accession>A0AA86UP11</accession>
<comment type="caution">
    <text evidence="1">The sequence shown here is derived from an EMBL/GenBank/DDBJ whole genome shotgun (WGS) entry which is preliminary data.</text>
</comment>
<evidence type="ECO:0000313" key="1">
    <source>
        <dbReference type="EMBL" id="CAI9962439.1"/>
    </source>
</evidence>
<evidence type="ECO:0000313" key="2">
    <source>
        <dbReference type="EMBL" id="CAL5977142.1"/>
    </source>
</evidence>
<reference evidence="1" key="1">
    <citation type="submission" date="2023-06" db="EMBL/GenBank/DDBJ databases">
        <authorList>
            <person name="Kurt Z."/>
        </authorList>
    </citation>
    <scope>NUCLEOTIDE SEQUENCE</scope>
</reference>
<protein>
    <submittedName>
        <fullName evidence="2">Hypothetical_protein</fullName>
    </submittedName>
</protein>
<gene>
    <name evidence="2" type="ORF">HINF_LOCUS4168</name>
    <name evidence="1" type="ORF">HINF_LOCUS50084</name>
</gene>